<accession>A0AAW9RKZ6</accession>
<evidence type="ECO:0000256" key="5">
    <source>
        <dbReference type="ARBA" id="ARBA00022833"/>
    </source>
</evidence>
<dbReference type="PRINTS" id="PR01270">
    <property type="entry name" value="HDASUPER"/>
</dbReference>
<evidence type="ECO:0000259" key="7">
    <source>
        <dbReference type="Pfam" id="PF00850"/>
    </source>
</evidence>
<dbReference type="GO" id="GO:0004407">
    <property type="term" value="F:histone deacetylase activity"/>
    <property type="evidence" value="ECO:0007669"/>
    <property type="project" value="TreeGrafter"/>
</dbReference>
<dbReference type="Gene3D" id="3.40.800.20">
    <property type="entry name" value="Histone deacetylase domain"/>
    <property type="match status" value="1"/>
</dbReference>
<dbReference type="SUPFAM" id="SSF52768">
    <property type="entry name" value="Arginase/deacetylase"/>
    <property type="match status" value="1"/>
</dbReference>
<evidence type="ECO:0000313" key="8">
    <source>
        <dbReference type="EMBL" id="MEJ8569550.1"/>
    </source>
</evidence>
<keyword evidence="9" id="KW-1185">Reference proteome</keyword>
<keyword evidence="5" id="KW-0862">Zinc</keyword>
<evidence type="ECO:0000256" key="2">
    <source>
        <dbReference type="ARBA" id="ARBA00005947"/>
    </source>
</evidence>
<reference evidence="8 9" key="1">
    <citation type="submission" date="2024-02" db="EMBL/GenBank/DDBJ databases">
        <title>A novel Wenzhouxiangellaceae bacterium, isolated from coastal sediments.</title>
        <authorList>
            <person name="Du Z.-J."/>
            <person name="Ye Y.-Q."/>
            <person name="Zhang X.-Y."/>
        </authorList>
    </citation>
    <scope>NUCLEOTIDE SEQUENCE [LARGE SCALE GENOMIC DNA]</scope>
    <source>
        <strain evidence="8 9">CH-27</strain>
    </source>
</reference>
<dbReference type="CDD" id="cd09996">
    <property type="entry name" value="HDAC_classII_1"/>
    <property type="match status" value="1"/>
</dbReference>
<dbReference type="Pfam" id="PF00850">
    <property type="entry name" value="Hist_deacetyl"/>
    <property type="match status" value="1"/>
</dbReference>
<dbReference type="EMBL" id="JAZHOG010000015">
    <property type="protein sequence ID" value="MEJ8569550.1"/>
    <property type="molecule type" value="Genomic_DNA"/>
</dbReference>
<protein>
    <submittedName>
        <fullName evidence="8">Class II histone deacetylase</fullName>
    </submittedName>
</protein>
<feature type="region of interest" description="Disordered" evidence="6">
    <location>
        <begin position="1"/>
        <end position="24"/>
    </location>
</feature>
<dbReference type="InterPro" id="IPR000286">
    <property type="entry name" value="HDACs"/>
</dbReference>
<evidence type="ECO:0000313" key="9">
    <source>
        <dbReference type="Proteomes" id="UP001359886"/>
    </source>
</evidence>
<dbReference type="PANTHER" id="PTHR10625">
    <property type="entry name" value="HISTONE DEACETYLASE HDAC1-RELATED"/>
    <property type="match status" value="1"/>
</dbReference>
<dbReference type="GO" id="GO:0046872">
    <property type="term" value="F:metal ion binding"/>
    <property type="evidence" value="ECO:0007669"/>
    <property type="project" value="UniProtKB-KW"/>
</dbReference>
<comment type="cofactor">
    <cofactor evidence="1">
        <name>Zn(2+)</name>
        <dbReference type="ChEBI" id="CHEBI:29105"/>
    </cofactor>
</comment>
<comment type="caution">
    <text evidence="8">The sequence shown here is derived from an EMBL/GenBank/DDBJ whole genome shotgun (WGS) entry which is preliminary data.</text>
</comment>
<evidence type="ECO:0000256" key="6">
    <source>
        <dbReference type="SAM" id="MobiDB-lite"/>
    </source>
</evidence>
<dbReference type="GO" id="GO:0016787">
    <property type="term" value="F:hydrolase activity"/>
    <property type="evidence" value="ECO:0007669"/>
    <property type="project" value="UniProtKB-KW"/>
</dbReference>
<keyword evidence="4" id="KW-0378">Hydrolase</keyword>
<feature type="domain" description="Histone deacetylase" evidence="7">
    <location>
        <begin position="56"/>
        <end position="348"/>
    </location>
</feature>
<gene>
    <name evidence="8" type="ORF">V3330_18125</name>
</gene>
<dbReference type="InterPro" id="IPR037138">
    <property type="entry name" value="His_deacetylse_dom_sf"/>
</dbReference>
<evidence type="ECO:0000256" key="4">
    <source>
        <dbReference type="ARBA" id="ARBA00022801"/>
    </source>
</evidence>
<dbReference type="AlphaFoldDB" id="A0AAW9RKZ6"/>
<dbReference type="Proteomes" id="UP001359886">
    <property type="component" value="Unassembled WGS sequence"/>
</dbReference>
<sequence length="398" mass="43350">MRHGSRTSRDDQQEEPLNPESPSLDVFWHDDILLHDTGEGVFEDAPSPLMYAQEPHPENATRLLNVKAILERGPLRSRIRWNTAAPASEDQIHRFHTRTYTDCVREADTRGPLRLDGAGTVAGPGTWRAAMRAAGLSIAATDSVLSGESRAAYALVRPPGHHAQPGQADGSCIFNNVGIAAHHALDRGVKRIAIVDWDQHHGNGTQEGFYDDDRVLTVSIHMPHGCWGENHPQRGTVDEVGEGAGIGYNLNLPVAYGAGDACYDEVMRLAVRPVIDEFAPELILVACGQDANQFDPNGRSLLTMRGFRELGRQVRAWAAAHASNRLVLFQEGGYAVTYTAFCAHATLEGVLGVDSGLRDPAAYYDQSGAGTSINPGEILKTWRECIENSRRNPGPTNP</sequence>
<proteinExistence type="inferred from homology"/>
<dbReference type="InterPro" id="IPR023696">
    <property type="entry name" value="Ureohydrolase_dom_sf"/>
</dbReference>
<dbReference type="PANTHER" id="PTHR10625:SF17">
    <property type="entry name" value="HISTONE DEACETYLASE 8"/>
    <property type="match status" value="1"/>
</dbReference>
<evidence type="ECO:0000256" key="3">
    <source>
        <dbReference type="ARBA" id="ARBA00022723"/>
    </source>
</evidence>
<comment type="similarity">
    <text evidence="2">Belongs to the histone deacetylase family.</text>
</comment>
<dbReference type="RefSeq" id="WP_354696873.1">
    <property type="nucleotide sequence ID" value="NZ_JAZHOG010000015.1"/>
</dbReference>
<name>A0AAW9RKZ6_9GAMM</name>
<evidence type="ECO:0000256" key="1">
    <source>
        <dbReference type="ARBA" id="ARBA00001947"/>
    </source>
</evidence>
<dbReference type="GO" id="GO:0040029">
    <property type="term" value="P:epigenetic regulation of gene expression"/>
    <property type="evidence" value="ECO:0007669"/>
    <property type="project" value="TreeGrafter"/>
</dbReference>
<keyword evidence="3" id="KW-0479">Metal-binding</keyword>
<organism evidence="8 9">
    <name type="scientific">Elongatibacter sediminis</name>
    <dbReference type="NCBI Taxonomy" id="3119006"/>
    <lineage>
        <taxon>Bacteria</taxon>
        <taxon>Pseudomonadati</taxon>
        <taxon>Pseudomonadota</taxon>
        <taxon>Gammaproteobacteria</taxon>
        <taxon>Chromatiales</taxon>
        <taxon>Wenzhouxiangellaceae</taxon>
        <taxon>Elongatibacter</taxon>
    </lineage>
</organism>
<dbReference type="InterPro" id="IPR023801">
    <property type="entry name" value="His_deacetylse_dom"/>
</dbReference>